<organism evidence="3 4">
    <name type="scientific">Brachybacterium paraconglomeratum</name>
    <dbReference type="NCBI Taxonomy" id="173362"/>
    <lineage>
        <taxon>Bacteria</taxon>
        <taxon>Bacillati</taxon>
        <taxon>Actinomycetota</taxon>
        <taxon>Actinomycetes</taxon>
        <taxon>Micrococcales</taxon>
        <taxon>Dermabacteraceae</taxon>
        <taxon>Brachybacterium</taxon>
    </lineage>
</organism>
<dbReference type="AlphaFoldDB" id="A0A921KQJ7"/>
<evidence type="ECO:0000313" key="4">
    <source>
        <dbReference type="Proteomes" id="UP000775129"/>
    </source>
</evidence>
<keyword evidence="2" id="KW-0812">Transmembrane</keyword>
<keyword evidence="2" id="KW-0472">Membrane</keyword>
<dbReference type="EMBL" id="DYWO01000237">
    <property type="protein sequence ID" value="HJF49720.1"/>
    <property type="molecule type" value="Genomic_DNA"/>
</dbReference>
<accession>A0A921KQJ7</accession>
<feature type="non-terminal residue" evidence="3">
    <location>
        <position position="130"/>
    </location>
</feature>
<proteinExistence type="predicted"/>
<gene>
    <name evidence="3" type="ORF">K8W24_07960</name>
</gene>
<reference evidence="3" key="2">
    <citation type="submission" date="2021-09" db="EMBL/GenBank/DDBJ databases">
        <authorList>
            <person name="Gilroy R."/>
        </authorList>
    </citation>
    <scope>NUCLEOTIDE SEQUENCE</scope>
    <source>
        <strain evidence="3">1647</strain>
    </source>
</reference>
<feature type="region of interest" description="Disordered" evidence="1">
    <location>
        <begin position="101"/>
        <end position="130"/>
    </location>
</feature>
<comment type="caution">
    <text evidence="3">The sequence shown here is derived from an EMBL/GenBank/DDBJ whole genome shotgun (WGS) entry which is preliminary data.</text>
</comment>
<reference evidence="3" key="1">
    <citation type="journal article" date="2021" name="PeerJ">
        <title>Extensive microbial diversity within the chicken gut microbiome revealed by metagenomics and culture.</title>
        <authorList>
            <person name="Gilroy R."/>
            <person name="Ravi A."/>
            <person name="Getino M."/>
            <person name="Pursley I."/>
            <person name="Horton D.L."/>
            <person name="Alikhan N.F."/>
            <person name="Baker D."/>
            <person name="Gharbi K."/>
            <person name="Hall N."/>
            <person name="Watson M."/>
            <person name="Adriaenssens E.M."/>
            <person name="Foster-Nyarko E."/>
            <person name="Jarju S."/>
            <person name="Secka A."/>
            <person name="Antonio M."/>
            <person name="Oren A."/>
            <person name="Chaudhuri R.R."/>
            <person name="La Ragione R."/>
            <person name="Hildebrand F."/>
            <person name="Pallen M.J."/>
        </authorList>
    </citation>
    <scope>NUCLEOTIDE SEQUENCE</scope>
    <source>
        <strain evidence="3">1647</strain>
    </source>
</reference>
<keyword evidence="2" id="KW-1133">Transmembrane helix</keyword>
<sequence>MARSTVKLTPVRRHLAAVVTIALSCAFVAIMVLAGNLMQASMRSQASQIYEGADLEIQRELSDEDWASQEPLPAPEVEGTEAVWPAPRSYLEATSTSGDGFFEATMLPPGQEDALEEGSAAGTESEIVLS</sequence>
<evidence type="ECO:0000256" key="2">
    <source>
        <dbReference type="SAM" id="Phobius"/>
    </source>
</evidence>
<evidence type="ECO:0000256" key="1">
    <source>
        <dbReference type="SAM" id="MobiDB-lite"/>
    </source>
</evidence>
<name>A0A921KQJ7_9MICO</name>
<dbReference type="PROSITE" id="PS51257">
    <property type="entry name" value="PROKAR_LIPOPROTEIN"/>
    <property type="match status" value="1"/>
</dbReference>
<dbReference type="Proteomes" id="UP000775129">
    <property type="component" value="Unassembled WGS sequence"/>
</dbReference>
<feature type="transmembrane region" description="Helical" evidence="2">
    <location>
        <begin position="15"/>
        <end position="38"/>
    </location>
</feature>
<feature type="region of interest" description="Disordered" evidence="1">
    <location>
        <begin position="64"/>
        <end position="83"/>
    </location>
</feature>
<protein>
    <submittedName>
        <fullName evidence="3">ABC transporter permease</fullName>
    </submittedName>
</protein>
<evidence type="ECO:0000313" key="3">
    <source>
        <dbReference type="EMBL" id="HJF49720.1"/>
    </source>
</evidence>